<sequence>MSTVTKGQRVGRFAMPLVMALSRFTRGMTLGVRAAVLDEEDRVFLVRHTYVPGWYLPGGGVSPGETIEQALARELAEEGHLRLEAPASLLGVYHNRDVSRRDHVAFFVVRRFAQERPRLPDLEIAQAGFFPLAALPEDTTDATRRRLDEVAGRRTADGVW</sequence>
<comment type="cofactor">
    <cofactor evidence="1">
        <name>Mg(2+)</name>
        <dbReference type="ChEBI" id="CHEBI:18420"/>
    </cofactor>
</comment>
<evidence type="ECO:0000256" key="2">
    <source>
        <dbReference type="ARBA" id="ARBA00022801"/>
    </source>
</evidence>
<keyword evidence="3" id="KW-0460">Magnesium</keyword>
<accession>A0ABU0FJB5</accession>
<evidence type="ECO:0000313" key="6">
    <source>
        <dbReference type="EMBL" id="MDQ0394705.1"/>
    </source>
</evidence>
<dbReference type="PANTHER" id="PTHR43046">
    <property type="entry name" value="GDP-MANNOSE MANNOSYL HYDROLASE"/>
    <property type="match status" value="1"/>
</dbReference>
<name>A0ABU0FJB5_9HYPH</name>
<dbReference type="Pfam" id="PF00293">
    <property type="entry name" value="NUDIX"/>
    <property type="match status" value="1"/>
</dbReference>
<keyword evidence="7" id="KW-1185">Reference proteome</keyword>
<dbReference type="PROSITE" id="PS51462">
    <property type="entry name" value="NUDIX"/>
    <property type="match status" value="1"/>
</dbReference>
<dbReference type="InterPro" id="IPR015797">
    <property type="entry name" value="NUDIX_hydrolase-like_dom_sf"/>
</dbReference>
<comment type="caution">
    <text evidence="6">The sequence shown here is derived from an EMBL/GenBank/DDBJ whole genome shotgun (WGS) entry which is preliminary data.</text>
</comment>
<dbReference type="PRINTS" id="PR00502">
    <property type="entry name" value="NUDIXFAMILY"/>
</dbReference>
<keyword evidence="2 4" id="KW-0378">Hydrolase</keyword>
<dbReference type="InterPro" id="IPR000086">
    <property type="entry name" value="NUDIX_hydrolase_dom"/>
</dbReference>
<evidence type="ECO:0000259" key="5">
    <source>
        <dbReference type="PROSITE" id="PS51462"/>
    </source>
</evidence>
<protein>
    <submittedName>
        <fullName evidence="6">ADP-ribose pyrophosphatase YjhB (NUDIX family)</fullName>
    </submittedName>
</protein>
<evidence type="ECO:0000256" key="1">
    <source>
        <dbReference type="ARBA" id="ARBA00001946"/>
    </source>
</evidence>
<organism evidence="6 7">
    <name type="scientific">Labrys monachus</name>
    <dbReference type="NCBI Taxonomy" id="217067"/>
    <lineage>
        <taxon>Bacteria</taxon>
        <taxon>Pseudomonadati</taxon>
        <taxon>Pseudomonadota</taxon>
        <taxon>Alphaproteobacteria</taxon>
        <taxon>Hyphomicrobiales</taxon>
        <taxon>Xanthobacteraceae</taxon>
        <taxon>Labrys</taxon>
    </lineage>
</organism>
<dbReference type="Gene3D" id="3.90.79.10">
    <property type="entry name" value="Nucleoside Triphosphate Pyrophosphohydrolase"/>
    <property type="match status" value="1"/>
</dbReference>
<dbReference type="SUPFAM" id="SSF55811">
    <property type="entry name" value="Nudix"/>
    <property type="match status" value="1"/>
</dbReference>
<comment type="similarity">
    <text evidence="4">Belongs to the Nudix hydrolase family.</text>
</comment>
<dbReference type="EMBL" id="JAUSVK010000001">
    <property type="protein sequence ID" value="MDQ0394705.1"/>
    <property type="molecule type" value="Genomic_DNA"/>
</dbReference>
<dbReference type="CDD" id="cd04680">
    <property type="entry name" value="NUDIX_Hydrolase"/>
    <property type="match status" value="1"/>
</dbReference>
<proteinExistence type="inferred from homology"/>
<dbReference type="InterPro" id="IPR020476">
    <property type="entry name" value="Nudix_hydrolase"/>
</dbReference>
<feature type="domain" description="Nudix hydrolase" evidence="5">
    <location>
        <begin position="27"/>
        <end position="152"/>
    </location>
</feature>
<dbReference type="Proteomes" id="UP001237448">
    <property type="component" value="Unassembled WGS sequence"/>
</dbReference>
<reference evidence="6 7" key="1">
    <citation type="submission" date="2023-07" db="EMBL/GenBank/DDBJ databases">
        <title>Genomic Encyclopedia of Type Strains, Phase IV (KMG-IV): sequencing the most valuable type-strain genomes for metagenomic binning, comparative biology and taxonomic classification.</title>
        <authorList>
            <person name="Goeker M."/>
        </authorList>
    </citation>
    <scope>NUCLEOTIDE SEQUENCE [LARGE SCALE GENOMIC DNA]</scope>
    <source>
        <strain evidence="6 7">DSM 5896</strain>
    </source>
</reference>
<dbReference type="PANTHER" id="PTHR43046:SF12">
    <property type="entry name" value="GDP-MANNOSE MANNOSYL HYDROLASE"/>
    <property type="match status" value="1"/>
</dbReference>
<evidence type="ECO:0000256" key="3">
    <source>
        <dbReference type="ARBA" id="ARBA00022842"/>
    </source>
</evidence>
<dbReference type="InterPro" id="IPR020084">
    <property type="entry name" value="NUDIX_hydrolase_CS"/>
</dbReference>
<dbReference type="PROSITE" id="PS00893">
    <property type="entry name" value="NUDIX_BOX"/>
    <property type="match status" value="1"/>
</dbReference>
<gene>
    <name evidence="6" type="ORF">J3R73_004497</name>
</gene>
<evidence type="ECO:0000256" key="4">
    <source>
        <dbReference type="RuleBase" id="RU003476"/>
    </source>
</evidence>
<evidence type="ECO:0000313" key="7">
    <source>
        <dbReference type="Proteomes" id="UP001237448"/>
    </source>
</evidence>